<comment type="caution">
    <text evidence="5">The sequence shown here is derived from an EMBL/GenBank/DDBJ whole genome shotgun (WGS) entry which is preliminary data.</text>
</comment>
<evidence type="ECO:0000313" key="6">
    <source>
        <dbReference type="Proteomes" id="UP001271007"/>
    </source>
</evidence>
<evidence type="ECO:0000259" key="3">
    <source>
        <dbReference type="Pfam" id="PF13632"/>
    </source>
</evidence>
<dbReference type="Gene3D" id="3.90.550.10">
    <property type="entry name" value="Spore Coat Polysaccharide Biosynthesis Protein SpsA, Chain A"/>
    <property type="match status" value="1"/>
</dbReference>
<keyword evidence="2" id="KW-0812">Transmembrane</keyword>
<feature type="transmembrane region" description="Helical" evidence="2">
    <location>
        <begin position="780"/>
        <end position="798"/>
    </location>
</feature>
<organism evidence="5 6">
    <name type="scientific">Extremus antarcticus</name>
    <dbReference type="NCBI Taxonomy" id="702011"/>
    <lineage>
        <taxon>Eukaryota</taxon>
        <taxon>Fungi</taxon>
        <taxon>Dikarya</taxon>
        <taxon>Ascomycota</taxon>
        <taxon>Pezizomycotina</taxon>
        <taxon>Dothideomycetes</taxon>
        <taxon>Dothideomycetidae</taxon>
        <taxon>Mycosphaerellales</taxon>
        <taxon>Extremaceae</taxon>
        <taxon>Extremus</taxon>
    </lineage>
</organism>
<dbReference type="SUPFAM" id="SSF53448">
    <property type="entry name" value="Nucleotide-diphospho-sugar transferases"/>
    <property type="match status" value="1"/>
</dbReference>
<dbReference type="EMBL" id="JAWDJX010000011">
    <property type="protein sequence ID" value="KAK3054579.1"/>
    <property type="molecule type" value="Genomic_DNA"/>
</dbReference>
<evidence type="ECO:0000256" key="1">
    <source>
        <dbReference type="SAM" id="MobiDB-lite"/>
    </source>
</evidence>
<feature type="region of interest" description="Disordered" evidence="1">
    <location>
        <begin position="1"/>
        <end position="76"/>
    </location>
</feature>
<feature type="domain" description="Glycosyltransferase 2-like" evidence="3">
    <location>
        <begin position="548"/>
        <end position="761"/>
    </location>
</feature>
<keyword evidence="2" id="KW-1133">Transmembrane helix</keyword>
<dbReference type="InterPro" id="IPR057688">
    <property type="entry name" value="DUF7928"/>
</dbReference>
<feature type="transmembrane region" description="Helical" evidence="2">
    <location>
        <begin position="746"/>
        <end position="768"/>
    </location>
</feature>
<accession>A0AAJ0DQ75</accession>
<dbReference type="Pfam" id="PF25550">
    <property type="entry name" value="DUF7928"/>
    <property type="match status" value="1"/>
</dbReference>
<feature type="compositionally biased region" description="Polar residues" evidence="1">
    <location>
        <begin position="61"/>
        <end position="70"/>
    </location>
</feature>
<keyword evidence="6" id="KW-1185">Reference proteome</keyword>
<evidence type="ECO:0008006" key="7">
    <source>
        <dbReference type="Google" id="ProtNLM"/>
    </source>
</evidence>
<feature type="transmembrane region" description="Helical" evidence="2">
    <location>
        <begin position="818"/>
        <end position="838"/>
    </location>
</feature>
<dbReference type="Proteomes" id="UP001271007">
    <property type="component" value="Unassembled WGS sequence"/>
</dbReference>
<feature type="transmembrane region" description="Helical" evidence="2">
    <location>
        <begin position="299"/>
        <end position="319"/>
    </location>
</feature>
<evidence type="ECO:0000259" key="4">
    <source>
        <dbReference type="Pfam" id="PF25550"/>
    </source>
</evidence>
<dbReference type="InterPro" id="IPR001173">
    <property type="entry name" value="Glyco_trans_2-like"/>
</dbReference>
<feature type="transmembrane region" description="Helical" evidence="2">
    <location>
        <begin position="904"/>
        <end position="921"/>
    </location>
</feature>
<dbReference type="PANTHER" id="PTHR35408:SF3">
    <property type="entry name" value="GLYCOSYLTRANSFERASE 2-LIKE DOMAIN-CONTAINING PROTEIN"/>
    <property type="match status" value="1"/>
</dbReference>
<protein>
    <recommendedName>
        <fullName evidence="7">Glycosyltransferase 2-like domain-containing protein</fullName>
    </recommendedName>
</protein>
<feature type="transmembrane region" description="Helical" evidence="2">
    <location>
        <begin position="331"/>
        <end position="352"/>
    </location>
</feature>
<proteinExistence type="predicted"/>
<evidence type="ECO:0000313" key="5">
    <source>
        <dbReference type="EMBL" id="KAK3054579.1"/>
    </source>
</evidence>
<feature type="compositionally biased region" description="Polar residues" evidence="1">
    <location>
        <begin position="31"/>
        <end position="46"/>
    </location>
</feature>
<feature type="transmembrane region" description="Helical" evidence="2">
    <location>
        <begin position="1300"/>
        <end position="1321"/>
    </location>
</feature>
<evidence type="ECO:0000256" key="2">
    <source>
        <dbReference type="SAM" id="Phobius"/>
    </source>
</evidence>
<reference evidence="5" key="1">
    <citation type="submission" date="2023-04" db="EMBL/GenBank/DDBJ databases">
        <title>Black Yeasts Isolated from many extreme environments.</title>
        <authorList>
            <person name="Coleine C."/>
            <person name="Stajich J.E."/>
            <person name="Selbmann L."/>
        </authorList>
    </citation>
    <scope>NUCLEOTIDE SEQUENCE</scope>
    <source>
        <strain evidence="5">CCFEE 5312</strain>
    </source>
</reference>
<gene>
    <name evidence="5" type="ORF">LTR09_004308</name>
</gene>
<name>A0AAJ0DQ75_9PEZI</name>
<dbReference type="PANTHER" id="PTHR35408">
    <property type="entry name" value="CHROMOSOME 15, WHOLE GENOME SHOTGUN SEQUENCE"/>
    <property type="match status" value="1"/>
</dbReference>
<dbReference type="InterPro" id="IPR029044">
    <property type="entry name" value="Nucleotide-diphossugar_trans"/>
</dbReference>
<feature type="domain" description="DUF7928" evidence="4">
    <location>
        <begin position="112"/>
        <end position="266"/>
    </location>
</feature>
<dbReference type="Pfam" id="PF13632">
    <property type="entry name" value="Glyco_trans_2_3"/>
    <property type="match status" value="1"/>
</dbReference>
<keyword evidence="2" id="KW-0472">Membrane</keyword>
<sequence length="1392" mass="156871">MGFLNYLKPGRAEKPADNANNTRKATHDARPTTQNSLSNLNPFTSGRSEKSTSAEMDELQKPTTATTAASQPGLLVPTVGSSPLDGAFSRPASLYPDTAFREAQNIASVAEIRSDVMANWLFQQQTERMWTLPEFRDEGVVLKKTRNEYVGVPQDLSKMDNGFYNAVVALNVRCAMTIHTRVIGCFLAANDRPYVPLEHGLRLQVLPNMASLPRCQKHQFAAFIADREVMVVWDDEPRHLLDRAAKIEKALIEMIWDNEDEVDEEEAKTEGGTTLNQGAGDDNNIERGAVEVPRKANKLMPIQSGFCVMLVCTALGAGWSHIAVELKTDHYWLRLLFLVALPAQVWLALFFFQAICGSICQIFGPVSQMKGNSKFYSGVKPRRLRRDAGPLPHVTIQMPVYKEGLKAVIEPTIMSIKSAISTYEMQGGTANIFVNDDGMQVIPAKLAEARQDFYDEHNIGWIARPKHNEKPKEDDRLFLRRGKFKKASNMNYGMWVSARIEDKLNELDRKEGWIQEGEAAEYHKAMAEVIKEDDGYTWADGNVRIGDYILIIDCDTRVPEDCFLDCVSEMEQSPQVAILQFSAGVLNVTNSFFERGITFFTNLIYTMIRYSVASGDVAPFVGHNAILRWNAMQEIAYDCKDDHREKYWSESTVSEDFDMALRMQSAGYLVRLAGYTGGGFKEGVSLTVYDELSRWEKYAYGCSELIFHPVRYWPTRGPFTKLFRNFLCSGMPIHSKVTIMAYIGTYYAIGSAWILTLANYFLTGWLLGYLDHFYIDSFKVYFSIIVVFSALGNIALAMLRYRDGRKGLVKGLVENLMWVPLLSIFLGGISLHVSQAILSHLFELKIEWGATSKEAEDTSFFNEIPKIADKFKYTFIFCLAMTAMMIVLAQFAPPLWRIDTFISIWPLSTIMFGHFALPILLNPGLMRFTWMPVPPKRAKPPRLALKAARSKLKGANNAMREPHEEWEHSRIKPAAREIALYYRPSCETTDLTLELSHALDNFHLGQSFLGFVPAQIGRSRAVDNAAQAVVKAQKWAASGDICLETTAIRHYNLAINALRHELARDHGRSMDDALLAAALLYCCETTLDPTIATTSAHNKGLAAILMMVSAKKSTRDGMSRSIFFYHWKGTFNLPVVLGQASPFDNYYWASKQPAMVGMVGEETDRLRWLAQKLFIRLPRLIALVREVRGGALAEDALQLADELALCRDDNAENALLHGLKVVKTLTHDPQDAQFLPFSYQFKDTSQFEGALYYWQLRILANRLLFTLLESTLNKDDMCRVQRIKDDNTRMAISIMMSFRFALSVGSVGGWALCLGWTAVWGPVRDVDCIQRGIRTLWSSKLRPWLLDKYEELHRGHLKVQESDMDEAAEMLVGGPLGAGLITGQPEQLASYR</sequence>
<feature type="transmembrane region" description="Helical" evidence="2">
    <location>
        <begin position="873"/>
        <end position="892"/>
    </location>
</feature>